<evidence type="ECO:0000313" key="2">
    <source>
        <dbReference type="Proteomes" id="UP001174136"/>
    </source>
</evidence>
<keyword evidence="2" id="KW-1185">Reference proteome</keyword>
<comment type="caution">
    <text evidence="1">The sequence shown here is derived from an EMBL/GenBank/DDBJ whole genome shotgun (WGS) entry which is preliminary data.</text>
</comment>
<protein>
    <submittedName>
        <fullName evidence="1">Uncharacterized protein</fullName>
    </submittedName>
</protein>
<gene>
    <name evidence="1" type="ORF">N1851_006965</name>
</gene>
<name>A0AA47N511_MERPO</name>
<dbReference type="Proteomes" id="UP001174136">
    <property type="component" value="Unassembled WGS sequence"/>
</dbReference>
<organism evidence="1 2">
    <name type="scientific">Merluccius polli</name>
    <name type="common">Benguela hake</name>
    <name type="synonym">Merluccius cadenati</name>
    <dbReference type="NCBI Taxonomy" id="89951"/>
    <lineage>
        <taxon>Eukaryota</taxon>
        <taxon>Metazoa</taxon>
        <taxon>Chordata</taxon>
        <taxon>Craniata</taxon>
        <taxon>Vertebrata</taxon>
        <taxon>Euteleostomi</taxon>
        <taxon>Actinopterygii</taxon>
        <taxon>Neopterygii</taxon>
        <taxon>Teleostei</taxon>
        <taxon>Neoteleostei</taxon>
        <taxon>Acanthomorphata</taxon>
        <taxon>Zeiogadaria</taxon>
        <taxon>Gadariae</taxon>
        <taxon>Gadiformes</taxon>
        <taxon>Gadoidei</taxon>
        <taxon>Merlucciidae</taxon>
        <taxon>Merluccius</taxon>
    </lineage>
</organism>
<dbReference type="AlphaFoldDB" id="A0AA47N511"/>
<reference evidence="1" key="1">
    <citation type="journal article" date="2023" name="Front. Mar. Sci.">
        <title>A new Merluccius polli reference genome to investigate the effects of global change in West African waters.</title>
        <authorList>
            <person name="Mateo J.L."/>
            <person name="Blanco-Fernandez C."/>
            <person name="Garcia-Vazquez E."/>
            <person name="Machado-Schiaffino G."/>
        </authorList>
    </citation>
    <scope>NUCLEOTIDE SEQUENCE</scope>
    <source>
        <strain evidence="1">C29</strain>
        <tissue evidence="1">Fin</tissue>
    </source>
</reference>
<evidence type="ECO:0000313" key="1">
    <source>
        <dbReference type="EMBL" id="KAK0151727.1"/>
    </source>
</evidence>
<sequence>MRCRYWILRGCHAFRQHQHQCQDCQRWRAHTVIPKMVDLSLARFGPFAVKSATTQRKRRAFSTRCIYLELLDSMDRRGRTAKYLPGHGTRLKAAISPYTSELPIQPFICSIWKREIQSIKISLHVVLGNQPTTETDTHCLFLHTVLMLKAF</sequence>
<dbReference type="EMBL" id="JAOPHQ010001172">
    <property type="protein sequence ID" value="KAK0151727.1"/>
    <property type="molecule type" value="Genomic_DNA"/>
</dbReference>
<accession>A0AA47N511</accession>
<proteinExistence type="predicted"/>